<dbReference type="PANTHER" id="PTHR18966">
    <property type="entry name" value="IONOTROPIC GLUTAMATE RECEPTOR"/>
    <property type="match status" value="1"/>
</dbReference>
<evidence type="ECO:0000313" key="19">
    <source>
        <dbReference type="Proteomes" id="UP001529510"/>
    </source>
</evidence>
<keyword evidence="11" id="KW-0628">Postsynaptic cell membrane</keyword>
<protein>
    <recommendedName>
        <fullName evidence="17">Ionotropic glutamate receptor C-terminal domain-containing protein</fullName>
    </recommendedName>
</protein>
<feature type="non-terminal residue" evidence="18">
    <location>
        <position position="76"/>
    </location>
</feature>
<dbReference type="PRINTS" id="PR00177">
    <property type="entry name" value="NMDARECEPTOR"/>
</dbReference>
<evidence type="ECO:0000256" key="3">
    <source>
        <dbReference type="ARBA" id="ARBA00022475"/>
    </source>
</evidence>
<gene>
    <name evidence="18" type="ORF">M9458_024725</name>
</gene>
<evidence type="ECO:0000256" key="16">
    <source>
        <dbReference type="SAM" id="Phobius"/>
    </source>
</evidence>
<evidence type="ECO:0000259" key="17">
    <source>
        <dbReference type="Pfam" id="PF00060"/>
    </source>
</evidence>
<evidence type="ECO:0000256" key="2">
    <source>
        <dbReference type="ARBA" id="ARBA00022448"/>
    </source>
</evidence>
<feature type="domain" description="Ionotropic glutamate receptor C-terminal" evidence="17">
    <location>
        <begin position="4"/>
        <end position="74"/>
    </location>
</feature>
<evidence type="ECO:0000256" key="14">
    <source>
        <dbReference type="ARBA" id="ARBA00034100"/>
    </source>
</evidence>
<evidence type="ECO:0000256" key="5">
    <source>
        <dbReference type="ARBA" id="ARBA00022989"/>
    </source>
</evidence>
<evidence type="ECO:0000256" key="4">
    <source>
        <dbReference type="ARBA" id="ARBA00022692"/>
    </source>
</evidence>
<sequence length="76" mass="8342">PGGPTFTIGKSVWLLWGIVFNNSVPIENPKGTTSKIMVLVWAFFAVIFLASYTANLAAFMIQEQYIDTVSGLSDKK</sequence>
<evidence type="ECO:0000256" key="9">
    <source>
        <dbReference type="ARBA" id="ARBA00023170"/>
    </source>
</evidence>
<comment type="caution">
    <text evidence="18">The sequence shown here is derived from an EMBL/GenBank/DDBJ whole genome shotgun (WGS) entry which is preliminary data.</text>
</comment>
<feature type="non-terminal residue" evidence="18">
    <location>
        <position position="1"/>
    </location>
</feature>
<keyword evidence="7" id="KW-0406">Ion transport</keyword>
<evidence type="ECO:0000256" key="6">
    <source>
        <dbReference type="ARBA" id="ARBA00023018"/>
    </source>
</evidence>
<dbReference type="EMBL" id="JAMKFB020000012">
    <property type="protein sequence ID" value="KAL0179283.1"/>
    <property type="molecule type" value="Genomic_DNA"/>
</dbReference>
<comment type="subcellular location">
    <subcellularLocation>
        <location evidence="1">Cell membrane</location>
        <topology evidence="1">Multi-pass membrane protein</topology>
    </subcellularLocation>
    <subcellularLocation>
        <location evidence="14">Postsynaptic cell membrane</location>
    </subcellularLocation>
</comment>
<evidence type="ECO:0000256" key="10">
    <source>
        <dbReference type="ARBA" id="ARBA00023180"/>
    </source>
</evidence>
<dbReference type="InterPro" id="IPR001320">
    <property type="entry name" value="Iontro_rcpt_C"/>
</dbReference>
<keyword evidence="10" id="KW-0325">Glycoprotein</keyword>
<dbReference type="Proteomes" id="UP001529510">
    <property type="component" value="Unassembled WGS sequence"/>
</dbReference>
<evidence type="ECO:0000256" key="15">
    <source>
        <dbReference type="PIRSR" id="PIRSR601508-2"/>
    </source>
</evidence>
<dbReference type="GO" id="GO:0034220">
    <property type="term" value="P:monoatomic ion transmembrane transport"/>
    <property type="evidence" value="ECO:0007669"/>
    <property type="project" value="UniProtKB-KW"/>
</dbReference>
<keyword evidence="19" id="KW-1185">Reference proteome</keyword>
<evidence type="ECO:0000256" key="1">
    <source>
        <dbReference type="ARBA" id="ARBA00004651"/>
    </source>
</evidence>
<evidence type="ECO:0000256" key="7">
    <source>
        <dbReference type="ARBA" id="ARBA00023065"/>
    </source>
</evidence>
<feature type="site" description="Crucial to convey clamshell closure to channel opening" evidence="15">
    <location>
        <position position="69"/>
    </location>
</feature>
<keyword evidence="4 16" id="KW-0812">Transmembrane</keyword>
<keyword evidence="6" id="KW-0770">Synapse</keyword>
<evidence type="ECO:0000313" key="18">
    <source>
        <dbReference type="EMBL" id="KAL0179283.1"/>
    </source>
</evidence>
<keyword evidence="5 16" id="KW-1133">Transmembrane helix</keyword>
<evidence type="ECO:0000256" key="12">
    <source>
        <dbReference type="ARBA" id="ARBA00023286"/>
    </source>
</evidence>
<feature type="transmembrane region" description="Helical" evidence="16">
    <location>
        <begin position="36"/>
        <end position="61"/>
    </location>
</feature>
<keyword evidence="3" id="KW-1003">Cell membrane</keyword>
<reference evidence="18 19" key="1">
    <citation type="submission" date="2024-05" db="EMBL/GenBank/DDBJ databases">
        <title>Genome sequencing and assembly of Indian major carp, Cirrhinus mrigala (Hamilton, 1822).</title>
        <authorList>
            <person name="Mohindra V."/>
            <person name="Chowdhury L.M."/>
            <person name="Lal K."/>
            <person name="Jena J.K."/>
        </authorList>
    </citation>
    <scope>NUCLEOTIDE SEQUENCE [LARGE SCALE GENOMIC DNA]</scope>
    <source>
        <strain evidence="18">CM1030</strain>
        <tissue evidence="18">Blood</tissue>
    </source>
</reference>
<keyword evidence="12" id="KW-1071">Ligand-gated ion channel</keyword>
<dbReference type="InterPro" id="IPR015683">
    <property type="entry name" value="Ionotropic_Glu_rcpt"/>
</dbReference>
<proteinExistence type="predicted"/>
<organism evidence="18 19">
    <name type="scientific">Cirrhinus mrigala</name>
    <name type="common">Mrigala</name>
    <dbReference type="NCBI Taxonomy" id="683832"/>
    <lineage>
        <taxon>Eukaryota</taxon>
        <taxon>Metazoa</taxon>
        <taxon>Chordata</taxon>
        <taxon>Craniata</taxon>
        <taxon>Vertebrata</taxon>
        <taxon>Euteleostomi</taxon>
        <taxon>Actinopterygii</taxon>
        <taxon>Neopterygii</taxon>
        <taxon>Teleostei</taxon>
        <taxon>Ostariophysi</taxon>
        <taxon>Cypriniformes</taxon>
        <taxon>Cyprinidae</taxon>
        <taxon>Labeoninae</taxon>
        <taxon>Labeonini</taxon>
        <taxon>Cirrhinus</taxon>
    </lineage>
</organism>
<evidence type="ECO:0000256" key="11">
    <source>
        <dbReference type="ARBA" id="ARBA00023257"/>
    </source>
</evidence>
<evidence type="ECO:0000256" key="13">
    <source>
        <dbReference type="ARBA" id="ARBA00023303"/>
    </source>
</evidence>
<evidence type="ECO:0000256" key="8">
    <source>
        <dbReference type="ARBA" id="ARBA00023136"/>
    </source>
</evidence>
<dbReference type="Gene3D" id="1.10.287.70">
    <property type="match status" value="1"/>
</dbReference>
<dbReference type="Pfam" id="PF00060">
    <property type="entry name" value="Lig_chan"/>
    <property type="match status" value="1"/>
</dbReference>
<name>A0ABD0Q0V0_CIRMR</name>
<keyword evidence="9" id="KW-0675">Receptor</keyword>
<dbReference type="AlphaFoldDB" id="A0ABD0Q0V0"/>
<dbReference type="GO" id="GO:0045211">
    <property type="term" value="C:postsynaptic membrane"/>
    <property type="evidence" value="ECO:0007669"/>
    <property type="project" value="UniProtKB-SubCell"/>
</dbReference>
<keyword evidence="13" id="KW-0407">Ion channel</keyword>
<keyword evidence="8 16" id="KW-0472">Membrane</keyword>
<accession>A0ABD0Q0V0</accession>
<keyword evidence="2" id="KW-0813">Transport</keyword>
<dbReference type="InterPro" id="IPR001508">
    <property type="entry name" value="Iono_Glu_rcpt_met"/>
</dbReference>